<dbReference type="eggNOG" id="ENOG502ZC7E">
    <property type="taxonomic scope" value="Bacteria"/>
</dbReference>
<gene>
    <name evidence="1" type="ordered locus">SNE_A14930</name>
</gene>
<dbReference type="RefSeq" id="WP_013943836.1">
    <property type="nucleotide sequence ID" value="NC_015713.1"/>
</dbReference>
<dbReference type="OrthoDB" id="21113at2"/>
<dbReference type="EMBL" id="FR872582">
    <property type="protein sequence ID" value="CCB89370.1"/>
    <property type="molecule type" value="Genomic_DNA"/>
</dbReference>
<reference key="1">
    <citation type="journal article" date="2011" name="Mol. Biol. Evol.">
        <title>Unity in variety -- the pan-genome of the Chlamydiae.</title>
        <authorList>
            <person name="Collingro A."/>
            <person name="Tischler P."/>
            <person name="Weinmaier T."/>
            <person name="Penz T."/>
            <person name="Heinz E."/>
            <person name="Brunham R.C."/>
            <person name="Read T.D."/>
            <person name="Bavoil P.M."/>
            <person name="Sachse K."/>
            <person name="Kahane S."/>
            <person name="Friedman M.G."/>
            <person name="Rattei T."/>
            <person name="Myers G.S.A."/>
            <person name="Horn M."/>
        </authorList>
    </citation>
    <scope>NUCLEOTIDE SEQUENCE</scope>
    <source>
        <strain>Z</strain>
    </source>
</reference>
<dbReference type="InterPro" id="IPR024492">
    <property type="entry name" value="DUF2764"/>
</dbReference>
<dbReference type="KEGG" id="sng:SNE_A14930"/>
<keyword evidence="2" id="KW-1185">Reference proteome</keyword>
<dbReference type="Proteomes" id="UP000000496">
    <property type="component" value="Chromosome gsn.131"/>
</dbReference>
<reference evidence="1 2" key="2">
    <citation type="journal article" date="2011" name="Mol. Biol. Evol.">
        <title>Unity in variety--the pan-genome of the Chlamydiae.</title>
        <authorList>
            <person name="Collingro A."/>
            <person name="Tischler P."/>
            <person name="Weinmaier T."/>
            <person name="Penz T."/>
            <person name="Heinz E."/>
            <person name="Brunham R.C."/>
            <person name="Read T.D."/>
            <person name="Bavoil P.M."/>
            <person name="Sachse K."/>
            <person name="Kahane S."/>
            <person name="Friedman M.G."/>
            <person name="Rattei T."/>
            <person name="Myers G.S."/>
            <person name="Horn M."/>
        </authorList>
    </citation>
    <scope>NUCLEOTIDE SEQUENCE [LARGE SCALE GENOMIC DNA]</scope>
    <source>
        <strain evidence="2">ATCC VR-1471 / Z</strain>
    </source>
</reference>
<evidence type="ECO:0008006" key="3">
    <source>
        <dbReference type="Google" id="ProtNLM"/>
    </source>
</evidence>
<dbReference type="Pfam" id="PF10962">
    <property type="entry name" value="DUF2764"/>
    <property type="match status" value="1"/>
</dbReference>
<proteinExistence type="predicted"/>
<dbReference type="HOGENOM" id="CLU_091270_0_0_0"/>
<evidence type="ECO:0000313" key="1">
    <source>
        <dbReference type="EMBL" id="CCB89370.1"/>
    </source>
</evidence>
<protein>
    <recommendedName>
        <fullName evidence="3">DUF2764 domain-containing protein</fullName>
    </recommendedName>
</protein>
<accession>F8L955</accession>
<sequence>MSYYFLGSVLPPLKLGMAPELHFEDLLVLLEENMSARDFKKIAKIRSFIDLQNVKNLLQKEPLDERGNMSEKELDQALVTREGLPEYLYEYLDEYEQTVDQIRHFSSVYVKFFREMEQKEKGFLSFYFNFEREWRLLMIGFRSKRIERDLSKELQYEDFQDPLVAHLLAQKDSPQFEFPFEYQDFDEQVKQAQDHPMDQYQALAKYRFNRLQNQVQDHPFSADYALGYFVQYMLVQDWNQLNDHQGNQKLNGIVKELG</sequence>
<evidence type="ECO:0000313" key="2">
    <source>
        <dbReference type="Proteomes" id="UP000000496"/>
    </source>
</evidence>
<name>F8L955_SIMNZ</name>
<organism evidence="1 2">
    <name type="scientific">Simkania negevensis (strain ATCC VR-1471 / DSM 27360 / Z)</name>
    <dbReference type="NCBI Taxonomy" id="331113"/>
    <lineage>
        <taxon>Bacteria</taxon>
        <taxon>Pseudomonadati</taxon>
        <taxon>Chlamydiota</taxon>
        <taxon>Chlamydiia</taxon>
        <taxon>Parachlamydiales</taxon>
        <taxon>Simkaniaceae</taxon>
        <taxon>Simkania</taxon>
    </lineage>
</organism>
<dbReference type="STRING" id="331113.SNE_A14930"/>
<dbReference type="AlphaFoldDB" id="F8L955"/>